<name>A0A4D7DV48_9HYPH</name>
<dbReference type="RefSeq" id="WP_136954341.1">
    <property type="nucleotide sequence ID" value="NZ_CP039691.1"/>
</dbReference>
<evidence type="ECO:0000313" key="4">
    <source>
        <dbReference type="Proteomes" id="UP000826513"/>
    </source>
</evidence>
<accession>A0A4D7DV48</accession>
<reference evidence="2 4" key="2">
    <citation type="submission" date="2021-03" db="EMBL/GenBank/DDBJ databases">
        <title>Rapid diversification of plasmids in a genus of pathogenic and nitrogen fixing bacteria.</title>
        <authorList>
            <person name="Weisberg A.J."/>
            <person name="Miller M."/>
            <person name="Ream W."/>
            <person name="Grunwald N.J."/>
            <person name="Chang J.H."/>
        </authorList>
    </citation>
    <scope>NUCLEOTIDE SEQUENCE [LARGE SCALE GENOMIC DNA]</scope>
    <source>
        <strain evidence="2 4">AF3.44</strain>
    </source>
</reference>
<dbReference type="AlphaFoldDB" id="A0A4D7DV48"/>
<dbReference type="KEGG" id="alf:CFBP5473_09755"/>
<dbReference type="Proteomes" id="UP000826513">
    <property type="component" value="Chromosome 1"/>
</dbReference>
<gene>
    <name evidence="1" type="ORF">CFBP5473_09755</name>
    <name evidence="2" type="ORF">J5285_09955</name>
</gene>
<dbReference type="OrthoDB" id="8404518at2"/>
<keyword evidence="4" id="KW-1185">Reference proteome</keyword>
<sequence>MSIAPINATALSILQQSQISSHLSKQISATAQDNPATGVLSTVHSEAQPTKVETTISEAMYSVNHMSITERKLELIDRTGKALGVDKDNYGTNDEFVDAMRKALGKLKIEGGAAAVMALNRELGLDKLGLSVEDVIDAAADPDANDKVTKALEKEAGITSEEEEESSQKMLGALDELGLYALL</sequence>
<proteinExistence type="predicted"/>
<reference evidence="1 3" key="1">
    <citation type="submission" date="2019-04" db="EMBL/GenBank/DDBJ databases">
        <title>Complete genome sequence of Agrobacterium larrymoorei CFBP5473.</title>
        <authorList>
            <person name="Haryono M."/>
            <person name="Chou L."/>
            <person name="Lin Y.-C."/>
            <person name="Lai E.-M."/>
            <person name="Kuo C.-H."/>
        </authorList>
    </citation>
    <scope>NUCLEOTIDE SEQUENCE [LARGE SCALE GENOMIC DNA]</scope>
    <source>
        <strain evidence="1 3">CFBP5473</strain>
    </source>
</reference>
<organism evidence="1 3">
    <name type="scientific">Agrobacterium larrymoorei</name>
    <dbReference type="NCBI Taxonomy" id="160699"/>
    <lineage>
        <taxon>Bacteria</taxon>
        <taxon>Pseudomonadati</taxon>
        <taxon>Pseudomonadota</taxon>
        <taxon>Alphaproteobacteria</taxon>
        <taxon>Hyphomicrobiales</taxon>
        <taxon>Rhizobiaceae</taxon>
        <taxon>Rhizobium/Agrobacterium group</taxon>
        <taxon>Agrobacterium</taxon>
    </lineage>
</organism>
<protein>
    <submittedName>
        <fullName evidence="1">Uncharacterized protein</fullName>
    </submittedName>
</protein>
<dbReference type="EMBL" id="CP072167">
    <property type="protein sequence ID" value="QYA06379.1"/>
    <property type="molecule type" value="Genomic_DNA"/>
</dbReference>
<dbReference type="EMBL" id="CP039691">
    <property type="protein sequence ID" value="QCI98166.1"/>
    <property type="molecule type" value="Genomic_DNA"/>
</dbReference>
<dbReference type="Proteomes" id="UP000298545">
    <property type="component" value="Chromosome circular"/>
</dbReference>
<evidence type="ECO:0000313" key="1">
    <source>
        <dbReference type="EMBL" id="QCI98166.1"/>
    </source>
</evidence>
<evidence type="ECO:0000313" key="2">
    <source>
        <dbReference type="EMBL" id="QYA06379.1"/>
    </source>
</evidence>
<evidence type="ECO:0000313" key="3">
    <source>
        <dbReference type="Proteomes" id="UP000298545"/>
    </source>
</evidence>